<comment type="subcellular location">
    <subcellularLocation>
        <location evidence="1">Membrane</location>
        <topology evidence="1">Multi-pass membrane protein</topology>
    </subcellularLocation>
</comment>
<feature type="compositionally biased region" description="Low complexity" evidence="10">
    <location>
        <begin position="1090"/>
        <end position="1147"/>
    </location>
</feature>
<organism evidence="13 14">
    <name type="scientific">Fragariocoptes setiger</name>
    <dbReference type="NCBI Taxonomy" id="1670756"/>
    <lineage>
        <taxon>Eukaryota</taxon>
        <taxon>Metazoa</taxon>
        <taxon>Ecdysozoa</taxon>
        <taxon>Arthropoda</taxon>
        <taxon>Chelicerata</taxon>
        <taxon>Arachnida</taxon>
        <taxon>Acari</taxon>
        <taxon>Acariformes</taxon>
        <taxon>Trombidiformes</taxon>
        <taxon>Prostigmata</taxon>
        <taxon>Eupodina</taxon>
        <taxon>Eriophyoidea</taxon>
        <taxon>Phytoptidae</taxon>
        <taxon>Fragariocoptes</taxon>
    </lineage>
</organism>
<feature type="compositionally biased region" description="Acidic residues" evidence="10">
    <location>
        <begin position="807"/>
        <end position="829"/>
    </location>
</feature>
<evidence type="ECO:0000256" key="7">
    <source>
        <dbReference type="ARBA" id="ARBA00023170"/>
    </source>
</evidence>
<keyword evidence="14" id="KW-1185">Reference proteome</keyword>
<keyword evidence="6 11" id="KW-0472">Membrane</keyword>
<evidence type="ECO:0000256" key="5">
    <source>
        <dbReference type="ARBA" id="ARBA00023040"/>
    </source>
</evidence>
<evidence type="ECO:0000256" key="2">
    <source>
        <dbReference type="ARBA" id="ARBA00010663"/>
    </source>
</evidence>
<dbReference type="SUPFAM" id="SSF81321">
    <property type="entry name" value="Family A G protein-coupled receptor-like"/>
    <property type="match status" value="1"/>
</dbReference>
<keyword evidence="5 9" id="KW-0297">G-protein coupled receptor</keyword>
<feature type="region of interest" description="Disordered" evidence="10">
    <location>
        <begin position="806"/>
        <end position="846"/>
    </location>
</feature>
<evidence type="ECO:0000256" key="9">
    <source>
        <dbReference type="RuleBase" id="RU000688"/>
    </source>
</evidence>
<evidence type="ECO:0000256" key="3">
    <source>
        <dbReference type="ARBA" id="ARBA00022692"/>
    </source>
</evidence>
<dbReference type="PRINTS" id="PR01012">
    <property type="entry name" value="NRPEPTIDEYR"/>
</dbReference>
<dbReference type="PANTHER" id="PTHR24235">
    <property type="entry name" value="NEUROPEPTIDE Y RECEPTOR"/>
    <property type="match status" value="1"/>
</dbReference>
<keyword evidence="3 9" id="KW-0812">Transmembrane</keyword>
<dbReference type="CDD" id="cd15203">
    <property type="entry name" value="7tmA_NPYR-like"/>
    <property type="match status" value="1"/>
</dbReference>
<dbReference type="PRINTS" id="PR00237">
    <property type="entry name" value="GPCRRHODOPSN"/>
</dbReference>
<feature type="transmembrane region" description="Helical" evidence="11">
    <location>
        <begin position="71"/>
        <end position="90"/>
    </location>
</feature>
<feature type="region of interest" description="Disordered" evidence="10">
    <location>
        <begin position="878"/>
        <end position="916"/>
    </location>
</feature>
<gene>
    <name evidence="13" type="primary">NPFR</name>
    <name evidence="13" type="ORF">GZH46_00146</name>
</gene>
<dbReference type="PROSITE" id="PS00237">
    <property type="entry name" value="G_PROTEIN_RECEP_F1_1"/>
    <property type="match status" value="1"/>
</dbReference>
<feature type="transmembrane region" description="Helical" evidence="11">
    <location>
        <begin position="300"/>
        <end position="320"/>
    </location>
</feature>
<name>A0ABQ7SCZ3_9ACAR</name>
<evidence type="ECO:0000313" key="14">
    <source>
        <dbReference type="Proteomes" id="UP000825002"/>
    </source>
</evidence>
<feature type="compositionally biased region" description="Polar residues" evidence="10">
    <location>
        <begin position="1148"/>
        <end position="1177"/>
    </location>
</feature>
<dbReference type="Proteomes" id="UP000825002">
    <property type="component" value="Unassembled WGS sequence"/>
</dbReference>
<evidence type="ECO:0000256" key="6">
    <source>
        <dbReference type="ARBA" id="ARBA00023136"/>
    </source>
</evidence>
<proteinExistence type="inferred from homology"/>
<evidence type="ECO:0000256" key="10">
    <source>
        <dbReference type="SAM" id="MobiDB-lite"/>
    </source>
</evidence>
<feature type="compositionally biased region" description="Polar residues" evidence="10">
    <location>
        <begin position="834"/>
        <end position="846"/>
    </location>
</feature>
<keyword evidence="7 9" id="KW-0675">Receptor</keyword>
<evidence type="ECO:0000259" key="12">
    <source>
        <dbReference type="PROSITE" id="PS50262"/>
    </source>
</evidence>
<dbReference type="PROSITE" id="PS50262">
    <property type="entry name" value="G_PROTEIN_RECEP_F1_2"/>
    <property type="match status" value="1"/>
</dbReference>
<comment type="caution">
    <text evidence="13">The sequence shown here is derived from an EMBL/GenBank/DDBJ whole genome shotgun (WGS) entry which is preliminary data.</text>
</comment>
<dbReference type="SMART" id="SM01381">
    <property type="entry name" value="7TM_GPCR_Srsx"/>
    <property type="match status" value="1"/>
</dbReference>
<evidence type="ECO:0000256" key="4">
    <source>
        <dbReference type="ARBA" id="ARBA00022989"/>
    </source>
</evidence>
<feature type="transmembrane region" description="Helical" evidence="11">
    <location>
        <begin position="350"/>
        <end position="373"/>
    </location>
</feature>
<keyword evidence="8 9" id="KW-0807">Transducer</keyword>
<feature type="transmembrane region" description="Helical" evidence="11">
    <location>
        <begin position="262"/>
        <end position="280"/>
    </location>
</feature>
<feature type="region of interest" description="Disordered" evidence="10">
    <location>
        <begin position="715"/>
        <end position="736"/>
    </location>
</feature>
<evidence type="ECO:0000256" key="1">
    <source>
        <dbReference type="ARBA" id="ARBA00004141"/>
    </source>
</evidence>
<evidence type="ECO:0000256" key="11">
    <source>
        <dbReference type="SAM" id="Phobius"/>
    </source>
</evidence>
<dbReference type="EMBL" id="JAIFTH010000013">
    <property type="protein sequence ID" value="KAG9511280.1"/>
    <property type="molecule type" value="Genomic_DNA"/>
</dbReference>
<feature type="compositionally biased region" description="Basic and acidic residues" evidence="10">
    <location>
        <begin position="878"/>
        <end position="892"/>
    </location>
</feature>
<feature type="transmembrane region" description="Helical" evidence="11">
    <location>
        <begin position="187"/>
        <end position="209"/>
    </location>
</feature>
<dbReference type="Pfam" id="PF00001">
    <property type="entry name" value="7tm_1"/>
    <property type="match status" value="1"/>
</dbReference>
<protein>
    <submittedName>
        <fullName evidence="13">Neuropeptide F receptor</fullName>
    </submittedName>
</protein>
<dbReference type="PANTHER" id="PTHR24235:SF30">
    <property type="entry name" value="NEUROPEPTIDE F RECEPTOR"/>
    <property type="match status" value="1"/>
</dbReference>
<feature type="region of interest" description="Disordered" evidence="10">
    <location>
        <begin position="1090"/>
        <end position="1177"/>
    </location>
</feature>
<feature type="region of interest" description="Disordered" evidence="10">
    <location>
        <begin position="1049"/>
        <end position="1075"/>
    </location>
</feature>
<dbReference type="InterPro" id="IPR017452">
    <property type="entry name" value="GPCR_Rhodpsn_7TM"/>
</dbReference>
<sequence>NTRRCVKETTATTTTMRPSNVSTTLLASDLVQVRHYSNLGNERMVRYNHDVIRLIAIQHAARCCRASSSRLIVAFVIITITANVMASIIGSQASRLPSTHIANYVGQQQQQHHLVHRRQVPVRFNTSANTSVRRHLALTNGTILSDPNNVTSSKTNNDTQDRTSMIQIMNQYVNNRAIDTPTFNALLAGYTILIVIGVAGNGLVCLTVARKPKKMLSARNIFIVNLAISDLLLCVFTMPFSFIEISTKIWPMGKLTCKLVAGLQATSIYVSTISITAIALDRYKVIVYPTQDSRRRLSIFLTLCLIWSCALGLSMPLFYFRTIDHIKIGLPGLHAIDYCLERWPVSHGRLIYSLFSMMFQYVMPIVIVSLVNARISKKLHYRMVRKSQQYQLACNRRHQKRLVKKTNTMLIAISLIFGLSWLPLNLINLLADVYYPFTDDQQFKVTFAICHAMACSSACSNPILYGFLNDNFRKEFNEIFTSYCNCCWRFCYRSQPLPSAVTHSTLGARTHTQTSADNHDHFTMNLGRKNGSTDHMKQRCFTDPSSVVNGTINVSENEKIEHSNHICSLHQSDLLPEDLSEAKTAVETTTNHAEQSNFRERLNSLFSLKRSDSSARCCKCHRRQHISSLSNNRDSRENTKTPLKNIKRRFTIQLVANTLGGAADSIVQAFLSPTMPMVASTISHHSNNQSEPIQFGKLPANNRCGAKNCKHDRAADSALEKANKNSRKSSEKRRSRCVSLPVINEAIVENSDGPYHGHTCKDTSGRPTGEQSLVLTCPQTSSATRSTSFIGGTYIYTSDSLRVNEEYNSESSDDNCDDDDANNNDNSDEDQNHTSESQSERWVSVGTNDTNSKSIIYTVCSCCCCCCSPTSSHHLVESNPVDRNHSKNEESVASKSVPAIKSQRQSPVALNTQQQQQQCNDQVLSKSVDEKQHSIDHSLEKSLKVNLKEDIDENVTPLKSCGHSCQDNKHRDIYNDKVSDVTNSSCHSESCDRSQSLKDKKFCCCSQSHMQESPSCLIKSTDIEKSGIKSCHYSDTCLDCSAPSRERVPRKRTCVDSDKSHQQLKQDQLSDSKQTTLSVSSISVSASASASASSSQLSPSSSSASSTSTSSSSSSSASSSVAANSYSVSRSAEASPSTPISPSCSISAETVTPSQSVVSTRASSVGQKLSSRVQQNG</sequence>
<feature type="non-terminal residue" evidence="13">
    <location>
        <position position="1"/>
    </location>
</feature>
<dbReference type="InterPro" id="IPR000611">
    <property type="entry name" value="NPY_rcpt"/>
</dbReference>
<accession>A0ABQ7SCZ3</accession>
<dbReference type="InterPro" id="IPR000276">
    <property type="entry name" value="GPCR_Rhodpsn"/>
</dbReference>
<comment type="similarity">
    <text evidence="2 9">Belongs to the G-protein coupled receptor 1 family.</text>
</comment>
<dbReference type="Gene3D" id="1.20.1070.10">
    <property type="entry name" value="Rhodopsin 7-helix transmembrane proteins"/>
    <property type="match status" value="1"/>
</dbReference>
<evidence type="ECO:0000313" key="13">
    <source>
        <dbReference type="EMBL" id="KAG9511280.1"/>
    </source>
</evidence>
<feature type="transmembrane region" description="Helical" evidence="11">
    <location>
        <begin position="221"/>
        <end position="242"/>
    </location>
</feature>
<feature type="compositionally biased region" description="Basic residues" evidence="10">
    <location>
        <begin position="724"/>
        <end position="736"/>
    </location>
</feature>
<feature type="domain" description="G-protein coupled receptors family 1 profile" evidence="12">
    <location>
        <begin position="200"/>
        <end position="465"/>
    </location>
</feature>
<feature type="compositionally biased region" description="Polar residues" evidence="10">
    <location>
        <begin position="1063"/>
        <end position="1075"/>
    </location>
</feature>
<reference evidence="13 14" key="1">
    <citation type="submission" date="2020-10" db="EMBL/GenBank/DDBJ databases">
        <authorList>
            <person name="Klimov P.B."/>
            <person name="Dyachkov S.M."/>
            <person name="Chetverikov P.E."/>
        </authorList>
    </citation>
    <scope>NUCLEOTIDE SEQUENCE [LARGE SCALE GENOMIC DNA]</scope>
    <source>
        <strain evidence="13">BMOC 18-1129-001#AD2665</strain>
        <tissue evidence="13">Entire mites</tissue>
    </source>
</reference>
<feature type="transmembrane region" description="Helical" evidence="11">
    <location>
        <begin position="406"/>
        <end position="424"/>
    </location>
</feature>
<evidence type="ECO:0000256" key="8">
    <source>
        <dbReference type="ARBA" id="ARBA00023224"/>
    </source>
</evidence>
<keyword evidence="4 11" id="KW-1133">Transmembrane helix</keyword>
<feature type="compositionally biased region" description="Polar residues" evidence="10">
    <location>
        <begin position="902"/>
        <end position="912"/>
    </location>
</feature>